<name>A0A6N2MQV3_SALVM</name>
<proteinExistence type="predicted"/>
<gene>
    <name evidence="2" type="ORF">SVIM_LOCUS393843</name>
</gene>
<protein>
    <submittedName>
        <fullName evidence="2">Uncharacterized protein</fullName>
    </submittedName>
</protein>
<dbReference type="EMBL" id="CAADRP010001885">
    <property type="protein sequence ID" value="VFU55446.1"/>
    <property type="molecule type" value="Genomic_DNA"/>
</dbReference>
<sequence length="77" mass="9346">MIVKLIVLMTCQSFLFCLFEVFSLFFYLGKRKQESFFKDKTLKLLISFYQTKQLTVPTTKTQLKIQWRLRPSWKTKL</sequence>
<keyword evidence="1" id="KW-1133">Transmembrane helix</keyword>
<accession>A0A6N2MQV3</accession>
<keyword evidence="1" id="KW-0472">Membrane</keyword>
<organism evidence="2">
    <name type="scientific">Salix viminalis</name>
    <name type="common">Common osier</name>
    <name type="synonym">Basket willow</name>
    <dbReference type="NCBI Taxonomy" id="40686"/>
    <lineage>
        <taxon>Eukaryota</taxon>
        <taxon>Viridiplantae</taxon>
        <taxon>Streptophyta</taxon>
        <taxon>Embryophyta</taxon>
        <taxon>Tracheophyta</taxon>
        <taxon>Spermatophyta</taxon>
        <taxon>Magnoliopsida</taxon>
        <taxon>eudicotyledons</taxon>
        <taxon>Gunneridae</taxon>
        <taxon>Pentapetalae</taxon>
        <taxon>rosids</taxon>
        <taxon>fabids</taxon>
        <taxon>Malpighiales</taxon>
        <taxon>Salicaceae</taxon>
        <taxon>Saliceae</taxon>
        <taxon>Salix</taxon>
    </lineage>
</organism>
<evidence type="ECO:0000313" key="2">
    <source>
        <dbReference type="EMBL" id="VFU55446.1"/>
    </source>
</evidence>
<reference evidence="2" key="1">
    <citation type="submission" date="2019-03" db="EMBL/GenBank/DDBJ databases">
        <authorList>
            <person name="Mank J."/>
            <person name="Almeida P."/>
        </authorList>
    </citation>
    <scope>NUCLEOTIDE SEQUENCE</scope>
    <source>
        <strain evidence="2">78183</strain>
    </source>
</reference>
<dbReference type="AlphaFoldDB" id="A0A6N2MQV3"/>
<keyword evidence="1" id="KW-0812">Transmembrane</keyword>
<evidence type="ECO:0000256" key="1">
    <source>
        <dbReference type="SAM" id="Phobius"/>
    </source>
</evidence>
<feature type="transmembrane region" description="Helical" evidence="1">
    <location>
        <begin position="6"/>
        <end position="28"/>
    </location>
</feature>